<dbReference type="PROSITE" id="PS51257">
    <property type="entry name" value="PROKAR_LIPOPROTEIN"/>
    <property type="match status" value="1"/>
</dbReference>
<dbReference type="AlphaFoldDB" id="A0A256IGX9"/>
<organism evidence="1 2">
    <name type="scientific">Halorubrum halodurans</name>
    <dbReference type="NCBI Taxonomy" id="1383851"/>
    <lineage>
        <taxon>Archaea</taxon>
        <taxon>Methanobacteriati</taxon>
        <taxon>Methanobacteriota</taxon>
        <taxon>Stenosarchaea group</taxon>
        <taxon>Halobacteria</taxon>
        <taxon>Halobacteriales</taxon>
        <taxon>Haloferacaceae</taxon>
        <taxon>Halorubrum</taxon>
    </lineage>
</organism>
<reference evidence="1 2" key="1">
    <citation type="journal article" date="2014" name="Front. Microbiol.">
        <title>Population and genomic analysis of the genus Halorubrum.</title>
        <authorList>
            <person name="Fullmer M.S."/>
            <person name="Soucy S.M."/>
            <person name="Swithers K.S."/>
            <person name="Makkay A.M."/>
            <person name="Wheeler R."/>
            <person name="Ventosa A."/>
            <person name="Gogarten J.P."/>
            <person name="Papke R.T."/>
        </authorList>
    </citation>
    <scope>NUCLEOTIDE SEQUENCE [LARGE SCALE GENOMIC DNA]</scope>
    <source>
        <strain evidence="1 2">Cb34</strain>
    </source>
</reference>
<protein>
    <submittedName>
        <fullName evidence="1">Uncharacterized protein</fullName>
    </submittedName>
</protein>
<dbReference type="RefSeq" id="WP_094533174.1">
    <property type="nucleotide sequence ID" value="NZ_NHPJ01000101.1"/>
</dbReference>
<keyword evidence="2" id="KW-1185">Reference proteome</keyword>
<dbReference type="EMBL" id="NHPJ01000101">
    <property type="protein sequence ID" value="OYR55546.1"/>
    <property type="molecule type" value="Genomic_DNA"/>
</dbReference>
<dbReference type="OrthoDB" id="326008at2157"/>
<evidence type="ECO:0000313" key="2">
    <source>
        <dbReference type="Proteomes" id="UP000216308"/>
    </source>
</evidence>
<accession>A0A256IGX9</accession>
<evidence type="ECO:0000313" key="1">
    <source>
        <dbReference type="EMBL" id="OYR55546.1"/>
    </source>
</evidence>
<name>A0A256IGX9_9EURY</name>
<gene>
    <name evidence="1" type="ORF">DJ70_11545</name>
</gene>
<comment type="caution">
    <text evidence="1">The sequence shown here is derived from an EMBL/GenBank/DDBJ whole genome shotgun (WGS) entry which is preliminary data.</text>
</comment>
<dbReference type="Proteomes" id="UP000216308">
    <property type="component" value="Unassembled WGS sequence"/>
</dbReference>
<proteinExistence type="predicted"/>
<sequence>MYRRAVVAGTLAVATAGCTDRIHDLAASAPGDIGVRSRYVDHDPLVPERSVRALPPELLTHALSFRSAAAARRTVRSDAEATLSFVDATRFVEDGGGAVLVIAQRLAPAGLDVRLGSVSRIGERALRVAADEIGHRPGDEDDLAVHTLLVRLADERGPPERVVVSIEGDRAGVTV</sequence>